<sequence>MNPQNPLNLPAELPIARYRFQFMLDSDLKLPEYAGSTLRGVFGHALRRAACMTRQKECSGCPLLESCPYTRIFAAPASSSLNRSQQQTPPQPYIIEAPEDGRRHYAAGEPFSFDIVLLGRARQQLPLIAHAFDRAFQRGIGATWGQGRLNDIHIETPKNWQSIYSDGHILPHSDSLPLPQAYPEQCTLRIRTPMRLQSQGSVLGIHRIKADILLRQLMRRVSTIAATHWQQPINADFGRLSAAAAEVGSCPQLQWRDWNRYSNRQQREMTLGGITGTWQLQDLPLEFSQLLHIGQWLHIGKETVFGLGRYELSRG</sequence>
<dbReference type="RefSeq" id="WP_244784302.1">
    <property type="nucleotide sequence ID" value="NZ_CP091508.1"/>
</dbReference>
<dbReference type="Pfam" id="PF10040">
    <property type="entry name" value="CRISPR_Cas6"/>
    <property type="match status" value="1"/>
</dbReference>
<dbReference type="EMBL" id="CP091508">
    <property type="protein sequence ID" value="UOO81238.1"/>
    <property type="molecule type" value="Genomic_DNA"/>
</dbReference>
<protein>
    <submittedName>
        <fullName evidence="2">CRISPR system precrRNA processing endoribonuclease RAMP protein Cas6</fullName>
    </submittedName>
</protein>
<feature type="domain" description="CRISPR-associated protein Cas6 C-terminal" evidence="1">
    <location>
        <begin position="188"/>
        <end position="310"/>
    </location>
</feature>
<evidence type="ECO:0000313" key="2">
    <source>
        <dbReference type="EMBL" id="UOO81238.1"/>
    </source>
</evidence>
<proteinExistence type="predicted"/>
<reference evidence="2 3" key="1">
    <citation type="journal article" date="2022" name="Res Sq">
        <title>Evolution of multicellular longitudinally dividing oral cavity symbionts (Neisseriaceae).</title>
        <authorList>
            <person name="Nyongesa S."/>
            <person name="Weber P."/>
            <person name="Bernet E."/>
            <person name="Pullido F."/>
            <person name="Nieckarz M."/>
            <person name="Delaby M."/>
            <person name="Nieves C."/>
            <person name="Viehboeck T."/>
            <person name="Krause N."/>
            <person name="Rivera-Millot A."/>
            <person name="Nakamura A."/>
            <person name="Vischer N."/>
            <person name="VanNieuwenhze M."/>
            <person name="Brun Y."/>
            <person name="Cava F."/>
            <person name="Bulgheresi S."/>
            <person name="Veyrier F."/>
        </authorList>
    </citation>
    <scope>NUCLEOTIDE SEQUENCE [LARGE SCALE GENOMIC DNA]</scope>
    <source>
        <strain evidence="2 3">CCUG 63373m</strain>
    </source>
</reference>
<evidence type="ECO:0000259" key="1">
    <source>
        <dbReference type="Pfam" id="PF10040"/>
    </source>
</evidence>
<gene>
    <name evidence="2" type="primary">cas6</name>
    <name evidence="2" type="ORF">LVJ83_09695</name>
</gene>
<dbReference type="Proteomes" id="UP000829817">
    <property type="component" value="Chromosome"/>
</dbReference>
<dbReference type="Gene3D" id="3.30.70.1900">
    <property type="match status" value="1"/>
</dbReference>
<evidence type="ECO:0000313" key="3">
    <source>
        <dbReference type="Proteomes" id="UP000829817"/>
    </source>
</evidence>
<organism evidence="2 3">
    <name type="scientific">Uruburuella testudinis</name>
    <dbReference type="NCBI Taxonomy" id="1282863"/>
    <lineage>
        <taxon>Bacteria</taxon>
        <taxon>Pseudomonadati</taxon>
        <taxon>Pseudomonadota</taxon>
        <taxon>Betaproteobacteria</taxon>
        <taxon>Neisseriales</taxon>
        <taxon>Neisseriaceae</taxon>
        <taxon>Uruburuella</taxon>
    </lineage>
</organism>
<name>A0ABY4DS53_9NEIS</name>
<keyword evidence="3" id="KW-1185">Reference proteome</keyword>
<accession>A0ABY4DS53</accession>
<dbReference type="InterPro" id="IPR019267">
    <property type="entry name" value="CRISPR-assoc_Cas6_C"/>
</dbReference>